<dbReference type="InterPro" id="IPR013022">
    <property type="entry name" value="Xyl_isomerase-like_TIM-brl"/>
</dbReference>
<sequence>MSCQGYTVGGDFNEIRKIIDMVADKTRIGVCLDTCHMFAAGFDVKTAMGYEKAMNEFGKIIGWNYLKGVHLNDSRGDRGCHLDRHENIGKGKIGLEGFRNFMNDVRFDDVPMVLETPFIDYTKEIESLYKLL</sequence>
<keyword evidence="3" id="KW-0479">Metal-binding</keyword>
<keyword evidence="4" id="KW-0227">DNA damage</keyword>
<dbReference type="InterPro" id="IPR036237">
    <property type="entry name" value="Xyl_isomerase-like_sf"/>
</dbReference>
<dbReference type="Pfam" id="PF01261">
    <property type="entry name" value="AP_endonuc_2"/>
    <property type="match status" value="1"/>
</dbReference>
<evidence type="ECO:0000256" key="4">
    <source>
        <dbReference type="ARBA" id="ARBA00022763"/>
    </source>
</evidence>
<reference evidence="11" key="1">
    <citation type="submission" date="2016-06" db="UniProtKB">
        <authorList>
            <consortium name="WormBaseParasite"/>
        </authorList>
    </citation>
    <scope>IDENTIFICATION</scope>
</reference>
<dbReference type="PANTHER" id="PTHR21445">
    <property type="entry name" value="ENDONUCLEASE IV ENDODEOXYRIBONUCLEASE IV"/>
    <property type="match status" value="1"/>
</dbReference>
<gene>
    <name evidence="9" type="ORF">SBAD_LOCUS287</name>
</gene>
<proteinExistence type="inferred from homology"/>
<name>A0A183I9J3_9BILA</name>
<dbReference type="PANTHER" id="PTHR21445:SF0">
    <property type="entry name" value="APURINIC-APYRIMIDINIC ENDONUCLEASE"/>
    <property type="match status" value="1"/>
</dbReference>
<evidence type="ECO:0000256" key="5">
    <source>
        <dbReference type="ARBA" id="ARBA00022801"/>
    </source>
</evidence>
<protein>
    <submittedName>
        <fullName evidence="11">AP_endonuc_2 domain-containing protein</fullName>
    </submittedName>
</protein>
<evidence type="ECO:0000256" key="3">
    <source>
        <dbReference type="ARBA" id="ARBA00022723"/>
    </source>
</evidence>
<dbReference type="Gene3D" id="3.20.20.150">
    <property type="entry name" value="Divalent-metal-dependent TIM barrel enzymes"/>
    <property type="match status" value="1"/>
</dbReference>
<evidence type="ECO:0000256" key="2">
    <source>
        <dbReference type="ARBA" id="ARBA00005340"/>
    </source>
</evidence>
<organism evidence="11">
    <name type="scientific">Soboliphyme baturini</name>
    <dbReference type="NCBI Taxonomy" id="241478"/>
    <lineage>
        <taxon>Eukaryota</taxon>
        <taxon>Metazoa</taxon>
        <taxon>Ecdysozoa</taxon>
        <taxon>Nematoda</taxon>
        <taxon>Enoplea</taxon>
        <taxon>Dorylaimia</taxon>
        <taxon>Dioctophymatida</taxon>
        <taxon>Dioctophymatoidea</taxon>
        <taxon>Soboliphymatidae</taxon>
        <taxon>Soboliphyme</taxon>
    </lineage>
</organism>
<evidence type="ECO:0000313" key="10">
    <source>
        <dbReference type="Proteomes" id="UP000270296"/>
    </source>
</evidence>
<feature type="domain" description="Xylose isomerase-like TIM barrel" evidence="8">
    <location>
        <begin position="4"/>
        <end position="117"/>
    </location>
</feature>
<dbReference type="Proteomes" id="UP000270296">
    <property type="component" value="Unassembled WGS sequence"/>
</dbReference>
<evidence type="ECO:0000313" key="11">
    <source>
        <dbReference type="WBParaSite" id="SBAD_0000030401-mRNA-1"/>
    </source>
</evidence>
<dbReference type="PROSITE" id="PS51432">
    <property type="entry name" value="AP_NUCLEASE_F2_4"/>
    <property type="match status" value="1"/>
</dbReference>
<dbReference type="PROSITE" id="PS00731">
    <property type="entry name" value="AP_NUCLEASE_F2_3"/>
    <property type="match status" value="1"/>
</dbReference>
<dbReference type="PROSITE" id="PS00730">
    <property type="entry name" value="AP_NUCLEASE_F2_2"/>
    <property type="match status" value="1"/>
</dbReference>
<dbReference type="OrthoDB" id="7663182at2759"/>
<dbReference type="GO" id="GO:0003906">
    <property type="term" value="F:DNA-(apurinic or apyrimidinic site) endonuclease activity"/>
    <property type="evidence" value="ECO:0007669"/>
    <property type="project" value="TreeGrafter"/>
</dbReference>
<evidence type="ECO:0000256" key="7">
    <source>
        <dbReference type="ARBA" id="ARBA00023204"/>
    </source>
</evidence>
<dbReference type="AlphaFoldDB" id="A0A183I9J3"/>
<dbReference type="InterPro" id="IPR018246">
    <property type="entry name" value="AP_endonuc_F2_Zn_BS"/>
</dbReference>
<evidence type="ECO:0000256" key="1">
    <source>
        <dbReference type="ARBA" id="ARBA00001947"/>
    </source>
</evidence>
<dbReference type="GO" id="GO:0008081">
    <property type="term" value="F:phosphoric diester hydrolase activity"/>
    <property type="evidence" value="ECO:0007669"/>
    <property type="project" value="TreeGrafter"/>
</dbReference>
<dbReference type="GO" id="GO:0005739">
    <property type="term" value="C:mitochondrion"/>
    <property type="evidence" value="ECO:0007669"/>
    <property type="project" value="TreeGrafter"/>
</dbReference>
<evidence type="ECO:0000313" key="9">
    <source>
        <dbReference type="EMBL" id="VDO81886.1"/>
    </source>
</evidence>
<evidence type="ECO:0000259" key="8">
    <source>
        <dbReference type="Pfam" id="PF01261"/>
    </source>
</evidence>
<dbReference type="SMART" id="SM00518">
    <property type="entry name" value="AP2Ec"/>
    <property type="match status" value="1"/>
</dbReference>
<dbReference type="NCBIfam" id="TIGR00587">
    <property type="entry name" value="nfo"/>
    <property type="match status" value="1"/>
</dbReference>
<accession>A0A183I9J3</accession>
<dbReference type="EMBL" id="UZAM01000579">
    <property type="protein sequence ID" value="VDO81886.1"/>
    <property type="molecule type" value="Genomic_DNA"/>
</dbReference>
<evidence type="ECO:0000256" key="6">
    <source>
        <dbReference type="ARBA" id="ARBA00022833"/>
    </source>
</evidence>
<dbReference type="WBParaSite" id="SBAD_0000030401-mRNA-1">
    <property type="protein sequence ID" value="SBAD_0000030401-mRNA-1"/>
    <property type="gene ID" value="SBAD_0000030401"/>
</dbReference>
<dbReference type="GO" id="GO:0005634">
    <property type="term" value="C:nucleus"/>
    <property type="evidence" value="ECO:0007669"/>
    <property type="project" value="TreeGrafter"/>
</dbReference>
<comment type="similarity">
    <text evidence="2">Belongs to the AP endonuclease 2 family.</text>
</comment>
<keyword evidence="7" id="KW-0234">DNA repair</keyword>
<reference evidence="9 10" key="2">
    <citation type="submission" date="2018-11" db="EMBL/GenBank/DDBJ databases">
        <authorList>
            <consortium name="Pathogen Informatics"/>
        </authorList>
    </citation>
    <scope>NUCLEOTIDE SEQUENCE [LARGE SCALE GENOMIC DNA]</scope>
</reference>
<keyword evidence="10" id="KW-1185">Reference proteome</keyword>
<dbReference type="SUPFAM" id="SSF51658">
    <property type="entry name" value="Xylose isomerase-like"/>
    <property type="match status" value="1"/>
</dbReference>
<keyword evidence="6" id="KW-0862">Zinc</keyword>
<dbReference type="GO" id="GO:0003677">
    <property type="term" value="F:DNA binding"/>
    <property type="evidence" value="ECO:0007669"/>
    <property type="project" value="InterPro"/>
</dbReference>
<dbReference type="GO" id="GO:0008270">
    <property type="term" value="F:zinc ion binding"/>
    <property type="evidence" value="ECO:0007669"/>
    <property type="project" value="InterPro"/>
</dbReference>
<keyword evidence="5" id="KW-0378">Hydrolase</keyword>
<dbReference type="GO" id="GO:0006284">
    <property type="term" value="P:base-excision repair"/>
    <property type="evidence" value="ECO:0007669"/>
    <property type="project" value="TreeGrafter"/>
</dbReference>
<dbReference type="InterPro" id="IPR001719">
    <property type="entry name" value="AP_endonuc_2"/>
</dbReference>
<comment type="cofactor">
    <cofactor evidence="1">
        <name>Zn(2+)</name>
        <dbReference type="ChEBI" id="CHEBI:29105"/>
    </cofactor>
</comment>